<proteinExistence type="predicted"/>
<evidence type="ECO:0000313" key="1">
    <source>
        <dbReference type="EMBL" id="VAW63360.1"/>
    </source>
</evidence>
<name>A0A3B0XFH6_9ZZZZ</name>
<dbReference type="EMBL" id="UOFJ01000098">
    <property type="protein sequence ID" value="VAW63360.1"/>
    <property type="molecule type" value="Genomic_DNA"/>
</dbReference>
<organism evidence="1">
    <name type="scientific">hydrothermal vent metagenome</name>
    <dbReference type="NCBI Taxonomy" id="652676"/>
    <lineage>
        <taxon>unclassified sequences</taxon>
        <taxon>metagenomes</taxon>
        <taxon>ecological metagenomes</taxon>
    </lineage>
</organism>
<accession>A0A3B0XFH6</accession>
<gene>
    <name evidence="1" type="ORF">MNBD_GAMMA10-576</name>
</gene>
<reference evidence="1" key="1">
    <citation type="submission" date="2018-06" db="EMBL/GenBank/DDBJ databases">
        <authorList>
            <person name="Zhirakovskaya E."/>
        </authorList>
    </citation>
    <scope>NUCLEOTIDE SEQUENCE</scope>
</reference>
<protein>
    <submittedName>
        <fullName evidence="1">Uncharacterized protein</fullName>
    </submittedName>
</protein>
<dbReference type="AlphaFoldDB" id="A0A3B0XFH6"/>
<sequence>MAITKICEECGGTEHEVEGSTEGFLCAKCKWSLVTTVIPEIDADITKYKIYLLSSNMHNKYHMMILQ</sequence>